<evidence type="ECO:0000313" key="2">
    <source>
        <dbReference type="EMBL" id="CAK5277928.1"/>
    </source>
</evidence>
<name>A0AAD2K487_9AGAR</name>
<dbReference type="InterPro" id="IPR036890">
    <property type="entry name" value="HATPase_C_sf"/>
</dbReference>
<keyword evidence="3" id="KW-1185">Reference proteome</keyword>
<sequence length="191" mass="20531">RIPCPPRLVPASEPSAACVNHPHPQEMSIKAIDKTSVHRITSGQVVIDLQTAIKELVENSLDAGATNLEVRFKQYGVASIEVIDNGCGISQDDYEGVALKHHTSKLSSFEDLTTVTTFGFRGEALSSLCALCESVVVSTCTKAPMGVTLEMDASGQIRHKGKAARQPENCADPDVRHPLNSRWRVGALGPE</sequence>
<dbReference type="PROSITE" id="PS00058">
    <property type="entry name" value="DNA_MISMATCH_REPAIR_1"/>
    <property type="match status" value="1"/>
</dbReference>
<dbReference type="SUPFAM" id="SSF55874">
    <property type="entry name" value="ATPase domain of HSP90 chaperone/DNA topoisomerase II/histidine kinase"/>
    <property type="match status" value="1"/>
</dbReference>
<comment type="similarity">
    <text evidence="1">Belongs to the DNA mismatch repair MutL/HexB family.</text>
</comment>
<evidence type="ECO:0000256" key="1">
    <source>
        <dbReference type="ARBA" id="ARBA00006082"/>
    </source>
</evidence>
<proteinExistence type="inferred from homology"/>
<dbReference type="EMBL" id="CAVNYO010000421">
    <property type="protein sequence ID" value="CAK5277928.1"/>
    <property type="molecule type" value="Genomic_DNA"/>
</dbReference>
<dbReference type="Gene3D" id="3.30.565.10">
    <property type="entry name" value="Histidine kinase-like ATPase, C-terminal domain"/>
    <property type="match status" value="1"/>
</dbReference>
<dbReference type="GO" id="GO:0032389">
    <property type="term" value="C:MutLalpha complex"/>
    <property type="evidence" value="ECO:0007669"/>
    <property type="project" value="TreeGrafter"/>
</dbReference>
<evidence type="ECO:0000313" key="3">
    <source>
        <dbReference type="Proteomes" id="UP001295794"/>
    </source>
</evidence>
<gene>
    <name evidence="2" type="ORF">MYCIT1_LOCUS27099</name>
</gene>
<feature type="non-terminal residue" evidence="2">
    <location>
        <position position="1"/>
    </location>
</feature>
<dbReference type="PANTHER" id="PTHR10073:SF52">
    <property type="entry name" value="MISMATCH REPAIR ENDONUCLEASE PMS2"/>
    <property type="match status" value="1"/>
</dbReference>
<dbReference type="PANTHER" id="PTHR10073">
    <property type="entry name" value="DNA MISMATCH REPAIR PROTEIN MLH, PMS, MUTL"/>
    <property type="match status" value="1"/>
</dbReference>
<protein>
    <submittedName>
        <fullName evidence="2">Uncharacterized protein</fullName>
    </submittedName>
</protein>
<reference evidence="2" key="1">
    <citation type="submission" date="2023-11" db="EMBL/GenBank/DDBJ databases">
        <authorList>
            <person name="De Vega J J."/>
            <person name="De Vega J J."/>
        </authorList>
    </citation>
    <scope>NUCLEOTIDE SEQUENCE</scope>
</reference>
<comment type="caution">
    <text evidence="2">The sequence shown here is derived from an EMBL/GenBank/DDBJ whole genome shotgun (WGS) entry which is preliminary data.</text>
</comment>
<dbReference type="GO" id="GO:0006298">
    <property type="term" value="P:mismatch repair"/>
    <property type="evidence" value="ECO:0007669"/>
    <property type="project" value="InterPro"/>
</dbReference>
<dbReference type="Pfam" id="PF13589">
    <property type="entry name" value="HATPase_c_3"/>
    <property type="match status" value="1"/>
</dbReference>
<dbReference type="GO" id="GO:0140664">
    <property type="term" value="F:ATP-dependent DNA damage sensor activity"/>
    <property type="evidence" value="ECO:0007669"/>
    <property type="project" value="InterPro"/>
</dbReference>
<dbReference type="GO" id="GO:0016887">
    <property type="term" value="F:ATP hydrolysis activity"/>
    <property type="evidence" value="ECO:0007669"/>
    <property type="project" value="InterPro"/>
</dbReference>
<accession>A0AAD2K487</accession>
<dbReference type="InterPro" id="IPR014762">
    <property type="entry name" value="DNA_mismatch_repair_CS"/>
</dbReference>
<feature type="non-terminal residue" evidence="2">
    <location>
        <position position="191"/>
    </location>
</feature>
<dbReference type="InterPro" id="IPR038973">
    <property type="entry name" value="MutL/Mlh/Pms-like"/>
</dbReference>
<organism evidence="2 3">
    <name type="scientific">Mycena citricolor</name>
    <dbReference type="NCBI Taxonomy" id="2018698"/>
    <lineage>
        <taxon>Eukaryota</taxon>
        <taxon>Fungi</taxon>
        <taxon>Dikarya</taxon>
        <taxon>Basidiomycota</taxon>
        <taxon>Agaricomycotina</taxon>
        <taxon>Agaricomycetes</taxon>
        <taxon>Agaricomycetidae</taxon>
        <taxon>Agaricales</taxon>
        <taxon>Marasmiineae</taxon>
        <taxon>Mycenaceae</taxon>
        <taxon>Mycena</taxon>
    </lineage>
</organism>
<dbReference type="Proteomes" id="UP001295794">
    <property type="component" value="Unassembled WGS sequence"/>
</dbReference>
<dbReference type="AlphaFoldDB" id="A0AAD2K487"/>